<dbReference type="GO" id="GO:0022857">
    <property type="term" value="F:transmembrane transporter activity"/>
    <property type="evidence" value="ECO:0007669"/>
    <property type="project" value="InterPro"/>
</dbReference>
<name>A0A0M0KC45_ALKHA</name>
<dbReference type="InterPro" id="IPR005828">
    <property type="entry name" value="MFS_sugar_transport-like"/>
</dbReference>
<accession>A0A0M0KC45</accession>
<dbReference type="InterPro" id="IPR011701">
    <property type="entry name" value="MFS"/>
</dbReference>
<comment type="caution">
    <text evidence="9">The sequence shown here is derived from an EMBL/GenBank/DDBJ whole genome shotgun (WGS) entry which is preliminary data.</text>
</comment>
<feature type="transmembrane region" description="Helical" evidence="7">
    <location>
        <begin position="245"/>
        <end position="265"/>
    </location>
</feature>
<dbReference type="PANTHER" id="PTHR23521">
    <property type="entry name" value="TRANSPORTER MFS SUPERFAMILY"/>
    <property type="match status" value="1"/>
</dbReference>
<dbReference type="InterPro" id="IPR036259">
    <property type="entry name" value="MFS_trans_sf"/>
</dbReference>
<comment type="subcellular location">
    <subcellularLocation>
        <location evidence="1">Cell membrane</location>
        <topology evidence="1">Multi-pass membrane protein</topology>
    </subcellularLocation>
</comment>
<protein>
    <submittedName>
        <fullName evidence="9">MFS transporter</fullName>
    </submittedName>
</protein>
<dbReference type="AlphaFoldDB" id="A0A0M0KC45"/>
<evidence type="ECO:0000256" key="4">
    <source>
        <dbReference type="ARBA" id="ARBA00022692"/>
    </source>
</evidence>
<feature type="transmembrane region" description="Helical" evidence="7">
    <location>
        <begin position="301"/>
        <end position="325"/>
    </location>
</feature>
<reference evidence="9" key="1">
    <citation type="submission" date="2015-08" db="EMBL/GenBank/DDBJ databases">
        <title>Complete DNA Sequence of Pseudomonas syringae pv. actinidiae, the Causal Agent of Kiwifruit Canker Disease.</title>
        <authorList>
            <person name="Rikkerink E.H.A."/>
            <person name="Fineran P.C."/>
        </authorList>
    </citation>
    <scope>NUCLEOTIDE SEQUENCE</scope>
    <source>
        <strain evidence="9">DSM 13666</strain>
    </source>
</reference>
<feature type="transmembrane region" description="Helical" evidence="7">
    <location>
        <begin position="12"/>
        <end position="38"/>
    </location>
</feature>
<dbReference type="Gene3D" id="1.20.1250.20">
    <property type="entry name" value="MFS general substrate transporter like domains"/>
    <property type="match status" value="2"/>
</dbReference>
<feature type="transmembrane region" description="Helical" evidence="7">
    <location>
        <begin position="50"/>
        <end position="67"/>
    </location>
</feature>
<keyword evidence="4 7" id="KW-0812">Transmembrane</keyword>
<evidence type="ECO:0000256" key="1">
    <source>
        <dbReference type="ARBA" id="ARBA00004651"/>
    </source>
</evidence>
<feature type="transmembrane region" description="Helical" evidence="7">
    <location>
        <begin position="337"/>
        <end position="359"/>
    </location>
</feature>
<dbReference type="PATRIC" id="fig|136160.3.peg.3896"/>
<keyword evidence="3" id="KW-1003">Cell membrane</keyword>
<dbReference type="GO" id="GO:0005886">
    <property type="term" value="C:plasma membrane"/>
    <property type="evidence" value="ECO:0007669"/>
    <property type="project" value="UniProtKB-SubCell"/>
</dbReference>
<feature type="domain" description="Major facilitator superfamily (MFS) profile" evidence="8">
    <location>
        <begin position="13"/>
        <end position="390"/>
    </location>
</feature>
<dbReference type="PANTHER" id="PTHR23521:SF2">
    <property type="entry name" value="TRANSPORTER MFS SUPERFAMILY"/>
    <property type="match status" value="1"/>
</dbReference>
<dbReference type="SUPFAM" id="SSF103473">
    <property type="entry name" value="MFS general substrate transporter"/>
    <property type="match status" value="1"/>
</dbReference>
<dbReference type="InterPro" id="IPR047200">
    <property type="entry name" value="MFS_YcaD-like"/>
</dbReference>
<dbReference type="EMBL" id="LILD01000014">
    <property type="protein sequence ID" value="KOO36369.1"/>
    <property type="molecule type" value="Genomic_DNA"/>
</dbReference>
<evidence type="ECO:0000256" key="2">
    <source>
        <dbReference type="ARBA" id="ARBA00022448"/>
    </source>
</evidence>
<sequence>MTIPTKQNSPTYRLFVLIVMVAIAGFAQGMLLPLLAIMLEKAGVSSSLNGLNAAALYIGILLASPFIEKPLRRYGYKPIITIGLMAMIVSLLVLPLWQAFWFWFVLRMIIGIADNMVHFATQVWITTTSPMKKRGRNISFYGFAFGLGFGLGPFMTRLLQINEFLPFILSAITSFAAWLLILRLRNEYPAQDVETGSQSGTWTRYKAVVKLGWFALLPAFCYGYLESSLHGNFPVYGLRSGLTVEQVSILLPAFVVGGLITQMPLGFLSDRMGRKPLLLMVLFFGGATFMSMVYLEHTFIGLFLSFALAGAFVGSLYSLGVMYMADLLPPHLLPTGNVMMAVSFGLGSMIGPMVGGVFIDLFERGSLYYSVSGILLLIFFLGICFRSHAPMKNQQKEVAHS</sequence>
<feature type="transmembrane region" description="Helical" evidence="7">
    <location>
        <begin position="79"/>
        <end position="98"/>
    </location>
</feature>
<feature type="transmembrane region" description="Helical" evidence="7">
    <location>
        <begin position="365"/>
        <end position="385"/>
    </location>
</feature>
<dbReference type="Pfam" id="PF00083">
    <property type="entry name" value="Sugar_tr"/>
    <property type="match status" value="1"/>
</dbReference>
<dbReference type="InterPro" id="IPR020846">
    <property type="entry name" value="MFS_dom"/>
</dbReference>
<gene>
    <name evidence="9" type="ORF">AMD02_19540</name>
</gene>
<organism evidence="9">
    <name type="scientific">Halalkalibacterium halodurans</name>
    <name type="common">Bacillus halodurans</name>
    <dbReference type="NCBI Taxonomy" id="86665"/>
    <lineage>
        <taxon>Bacteria</taxon>
        <taxon>Bacillati</taxon>
        <taxon>Bacillota</taxon>
        <taxon>Bacilli</taxon>
        <taxon>Bacillales</taxon>
        <taxon>Bacillaceae</taxon>
        <taxon>Halalkalibacterium (ex Joshi et al. 2022)</taxon>
    </lineage>
</organism>
<evidence type="ECO:0000256" key="5">
    <source>
        <dbReference type="ARBA" id="ARBA00022989"/>
    </source>
</evidence>
<feature type="transmembrane region" description="Helical" evidence="7">
    <location>
        <begin position="164"/>
        <end position="182"/>
    </location>
</feature>
<feature type="transmembrane region" description="Helical" evidence="7">
    <location>
        <begin position="207"/>
        <end position="225"/>
    </location>
</feature>
<dbReference type="Pfam" id="PF07690">
    <property type="entry name" value="MFS_1"/>
    <property type="match status" value="1"/>
</dbReference>
<dbReference type="PROSITE" id="PS50850">
    <property type="entry name" value="MFS"/>
    <property type="match status" value="1"/>
</dbReference>
<keyword evidence="2" id="KW-0813">Transport</keyword>
<dbReference type="RefSeq" id="WP_010897057.1">
    <property type="nucleotide sequence ID" value="NZ_CP040441.1"/>
</dbReference>
<evidence type="ECO:0000313" key="9">
    <source>
        <dbReference type="EMBL" id="KOO36369.1"/>
    </source>
</evidence>
<dbReference type="OMA" id="YLSHQGM"/>
<dbReference type="GeneID" id="87596428"/>
<keyword evidence="6 7" id="KW-0472">Membrane</keyword>
<dbReference type="CDD" id="cd17477">
    <property type="entry name" value="MFS_YcaD_like"/>
    <property type="match status" value="1"/>
</dbReference>
<evidence type="ECO:0000259" key="8">
    <source>
        <dbReference type="PROSITE" id="PS50850"/>
    </source>
</evidence>
<evidence type="ECO:0000256" key="6">
    <source>
        <dbReference type="ARBA" id="ARBA00023136"/>
    </source>
</evidence>
<proteinExistence type="predicted"/>
<feature type="transmembrane region" description="Helical" evidence="7">
    <location>
        <begin position="277"/>
        <end position="295"/>
    </location>
</feature>
<evidence type="ECO:0000256" key="7">
    <source>
        <dbReference type="SAM" id="Phobius"/>
    </source>
</evidence>
<keyword evidence="5 7" id="KW-1133">Transmembrane helix</keyword>
<feature type="transmembrane region" description="Helical" evidence="7">
    <location>
        <begin position="138"/>
        <end position="158"/>
    </location>
</feature>
<evidence type="ECO:0000256" key="3">
    <source>
        <dbReference type="ARBA" id="ARBA00022475"/>
    </source>
</evidence>